<dbReference type="GO" id="GO:0032196">
    <property type="term" value="P:transposition"/>
    <property type="evidence" value="ECO:0007669"/>
    <property type="project" value="UniProtKB-KW"/>
</dbReference>
<gene>
    <name evidence="6" type="ORF">SAMN04489759_1187</name>
</gene>
<evidence type="ECO:0000256" key="1">
    <source>
        <dbReference type="ARBA" id="ARBA00002286"/>
    </source>
</evidence>
<feature type="domain" description="Integrase catalytic" evidence="5">
    <location>
        <begin position="30"/>
        <end position="195"/>
    </location>
</feature>
<name>A0A1G7Z088_9RHOB</name>
<dbReference type="InterPro" id="IPR001584">
    <property type="entry name" value="Integrase_cat-core"/>
</dbReference>
<dbReference type="Gene3D" id="3.30.420.10">
    <property type="entry name" value="Ribonuclease H-like superfamily/Ribonuclease H"/>
    <property type="match status" value="1"/>
</dbReference>
<dbReference type="GO" id="GO:0006310">
    <property type="term" value="P:DNA recombination"/>
    <property type="evidence" value="ECO:0007669"/>
    <property type="project" value="UniProtKB-KW"/>
</dbReference>
<dbReference type="InterPro" id="IPR012337">
    <property type="entry name" value="RNaseH-like_sf"/>
</dbReference>
<dbReference type="NCBIfam" id="NF033587">
    <property type="entry name" value="transpos_IS6"/>
    <property type="match status" value="1"/>
</dbReference>
<dbReference type="InterPro" id="IPR047930">
    <property type="entry name" value="Transpos_IS6"/>
</dbReference>
<evidence type="ECO:0000259" key="5">
    <source>
        <dbReference type="PROSITE" id="PS50994"/>
    </source>
</evidence>
<protein>
    <submittedName>
        <fullName evidence="6">Transposase (Or an inactivated derivative)</fullName>
    </submittedName>
</protein>
<dbReference type="PANTHER" id="PTHR35528">
    <property type="entry name" value="BLL1675 PROTEIN"/>
    <property type="match status" value="1"/>
</dbReference>
<dbReference type="InterPro" id="IPR032874">
    <property type="entry name" value="DDE_dom"/>
</dbReference>
<accession>A0A1G7Z088</accession>
<dbReference type="PROSITE" id="PS50994">
    <property type="entry name" value="INTEGRASE"/>
    <property type="match status" value="1"/>
</dbReference>
<dbReference type="SUPFAM" id="SSF53098">
    <property type="entry name" value="Ribonuclease H-like"/>
    <property type="match status" value="1"/>
</dbReference>
<proteinExistence type="predicted"/>
<keyword evidence="2" id="KW-0815">Transposition</keyword>
<reference evidence="7" key="1">
    <citation type="submission" date="2016-10" db="EMBL/GenBank/DDBJ databases">
        <authorList>
            <person name="Varghese N."/>
            <person name="Submissions S."/>
        </authorList>
    </citation>
    <scope>NUCLEOTIDE SEQUENCE [LARGE SCALE GENOMIC DNA]</scope>
    <source>
        <strain evidence="7">DSM 16477</strain>
    </source>
</reference>
<keyword evidence="4" id="KW-0233">DNA recombination</keyword>
<dbReference type="GO" id="GO:0003677">
    <property type="term" value="F:DNA binding"/>
    <property type="evidence" value="ECO:0007669"/>
    <property type="project" value="UniProtKB-KW"/>
</dbReference>
<evidence type="ECO:0000313" key="7">
    <source>
        <dbReference type="Proteomes" id="UP000199399"/>
    </source>
</evidence>
<dbReference type="EMBL" id="FNBP01000018">
    <property type="protein sequence ID" value="SDH02005.1"/>
    <property type="molecule type" value="Genomic_DNA"/>
</dbReference>
<evidence type="ECO:0000313" key="6">
    <source>
        <dbReference type="EMBL" id="SDH02005.1"/>
    </source>
</evidence>
<keyword evidence="7" id="KW-1185">Reference proteome</keyword>
<dbReference type="PANTHER" id="PTHR35528:SF3">
    <property type="entry name" value="BLL1675 PROTEIN"/>
    <property type="match status" value="1"/>
</dbReference>
<evidence type="ECO:0000256" key="3">
    <source>
        <dbReference type="ARBA" id="ARBA00023125"/>
    </source>
</evidence>
<dbReference type="Pfam" id="PF13610">
    <property type="entry name" value="DDE_Tnp_IS240"/>
    <property type="match status" value="1"/>
</dbReference>
<sequence>MAERGIHVDHSTIHRWVVRFSPLLLEQFNHRKRPVTRKWHVDETYVKVRGRWMYLYRAVDSLGDTVEFFFSENRDLPAAKRFIRIALNRHGRPERIVIDGSQTNHEAIIACDGESRLRNRSRRTLKPIRIRQSQYLNNRIEQDHRRIKRRIRSMLGFKSTASAATILSGIEMVHMMRKRQARYAYNPAPSLAEQFEILAA</sequence>
<evidence type="ECO:0000256" key="4">
    <source>
        <dbReference type="ARBA" id="ARBA00023172"/>
    </source>
</evidence>
<dbReference type="AlphaFoldDB" id="A0A1G7Z088"/>
<dbReference type="InterPro" id="IPR036397">
    <property type="entry name" value="RNaseH_sf"/>
</dbReference>
<keyword evidence="3" id="KW-0238">DNA-binding</keyword>
<dbReference type="InterPro" id="IPR052183">
    <property type="entry name" value="IS_Transposase"/>
</dbReference>
<dbReference type="STRING" id="218672.SAMN04489759_1187"/>
<dbReference type="GO" id="GO:0015074">
    <property type="term" value="P:DNA integration"/>
    <property type="evidence" value="ECO:0007669"/>
    <property type="project" value="InterPro"/>
</dbReference>
<dbReference type="Proteomes" id="UP000199399">
    <property type="component" value="Unassembled WGS sequence"/>
</dbReference>
<evidence type="ECO:0000256" key="2">
    <source>
        <dbReference type="ARBA" id="ARBA00022578"/>
    </source>
</evidence>
<organism evidence="6 7">
    <name type="scientific">Sulfitobacter delicatus</name>
    <dbReference type="NCBI Taxonomy" id="218672"/>
    <lineage>
        <taxon>Bacteria</taxon>
        <taxon>Pseudomonadati</taxon>
        <taxon>Pseudomonadota</taxon>
        <taxon>Alphaproteobacteria</taxon>
        <taxon>Rhodobacterales</taxon>
        <taxon>Roseobacteraceae</taxon>
        <taxon>Sulfitobacter</taxon>
    </lineage>
</organism>
<comment type="function">
    <text evidence="1">Involved in the transposition of the insertion sequence.</text>
</comment>